<dbReference type="OrthoDB" id="9807664at2"/>
<name>A0A1E2RYI3_9HYPH</name>
<dbReference type="PANTHER" id="PTHR30037">
    <property type="entry name" value="DNA-3-METHYLADENINE GLYCOSYLASE 1"/>
    <property type="match status" value="1"/>
</dbReference>
<evidence type="ECO:0000256" key="4">
    <source>
        <dbReference type="ARBA" id="ARBA00022833"/>
    </source>
</evidence>
<dbReference type="InterPro" id="IPR004597">
    <property type="entry name" value="Tag"/>
</dbReference>
<sequence>MRTEEIPADGTRCGWAGSDPLYIAYHDNEWGVPQHDARALFEKLVLEGFQAGLSWITILRKRERFREVFENFDPEKVARFGPDKVDALVADPGIIRHRGKIEAAIGNAQAFLELDGKEGFSQFIWSFVDGAPIQNRFRSLSEVPAETAESRALSKALKARGFRFCGPTTLYAMMQSMGLVNDHMVSCPRHAACEELAKPTP</sequence>
<dbReference type="NCBIfam" id="TIGR00624">
    <property type="entry name" value="tag"/>
    <property type="match status" value="1"/>
</dbReference>
<dbReference type="InterPro" id="IPR011257">
    <property type="entry name" value="DNA_glycosylase"/>
</dbReference>
<dbReference type="EMBL" id="MASI01000004">
    <property type="protein sequence ID" value="ODA67297.1"/>
    <property type="molecule type" value="Genomic_DNA"/>
</dbReference>
<dbReference type="RefSeq" id="WP_069095272.1">
    <property type="nucleotide sequence ID" value="NZ_MASI01000004.1"/>
</dbReference>
<gene>
    <name evidence="10" type="ORF">A7A08_02044</name>
</gene>
<dbReference type="InterPro" id="IPR005019">
    <property type="entry name" value="Adenine_glyco"/>
</dbReference>
<protein>
    <recommendedName>
        <fullName evidence="8">DNA-3-methyladenine glycosylase I</fullName>
        <ecNumber evidence="8">3.2.2.20</ecNumber>
    </recommendedName>
</protein>
<keyword evidence="2" id="KW-0227">DNA damage</keyword>
<keyword evidence="11" id="KW-1185">Reference proteome</keyword>
<keyword evidence="5" id="KW-0234">DNA repair</keyword>
<dbReference type="PANTHER" id="PTHR30037:SF4">
    <property type="entry name" value="DNA-3-METHYLADENINE GLYCOSYLASE I"/>
    <property type="match status" value="1"/>
</dbReference>
<evidence type="ECO:0000313" key="11">
    <source>
        <dbReference type="Proteomes" id="UP000095087"/>
    </source>
</evidence>
<evidence type="ECO:0000256" key="7">
    <source>
        <dbReference type="ARBA" id="ARBA00057608"/>
    </source>
</evidence>
<dbReference type="GO" id="GO:0006284">
    <property type="term" value="P:base-excision repair"/>
    <property type="evidence" value="ECO:0007669"/>
    <property type="project" value="InterPro"/>
</dbReference>
<dbReference type="GO" id="GO:0046872">
    <property type="term" value="F:metal ion binding"/>
    <property type="evidence" value="ECO:0007669"/>
    <property type="project" value="UniProtKB-KW"/>
</dbReference>
<keyword evidence="10" id="KW-0326">Glycosidase</keyword>
<feature type="binding site" evidence="9">
    <location>
        <position position="13"/>
    </location>
    <ligand>
        <name>Zn(2+)</name>
        <dbReference type="ChEBI" id="CHEBI:29105"/>
    </ligand>
</feature>
<evidence type="ECO:0000256" key="5">
    <source>
        <dbReference type="ARBA" id="ARBA00023204"/>
    </source>
</evidence>
<dbReference type="PATRIC" id="fig|1177755.3.peg.2052"/>
<dbReference type="SUPFAM" id="SSF48150">
    <property type="entry name" value="DNA-glycosylase"/>
    <property type="match status" value="1"/>
</dbReference>
<dbReference type="GO" id="GO:0008725">
    <property type="term" value="F:DNA-3-methyladenine glycosylase activity"/>
    <property type="evidence" value="ECO:0007669"/>
    <property type="project" value="UniProtKB-EC"/>
</dbReference>
<comment type="catalytic activity">
    <reaction evidence="6">
        <text>Hydrolysis of alkylated DNA, releasing 3-methyladenine.</text>
        <dbReference type="EC" id="3.2.2.20"/>
    </reaction>
</comment>
<evidence type="ECO:0000256" key="1">
    <source>
        <dbReference type="ARBA" id="ARBA00022723"/>
    </source>
</evidence>
<dbReference type="Gene3D" id="1.10.340.30">
    <property type="entry name" value="Hypothetical protein, domain 2"/>
    <property type="match status" value="1"/>
</dbReference>
<feature type="binding site" evidence="9">
    <location>
        <position position="187"/>
    </location>
    <ligand>
        <name>Zn(2+)</name>
        <dbReference type="ChEBI" id="CHEBI:29105"/>
    </ligand>
</feature>
<dbReference type="STRING" id="1177755.A7A08_02044"/>
<dbReference type="AlphaFoldDB" id="A0A1E2RYI3"/>
<evidence type="ECO:0000256" key="2">
    <source>
        <dbReference type="ARBA" id="ARBA00022763"/>
    </source>
</evidence>
<accession>A0A1E2RYI3</accession>
<dbReference type="Proteomes" id="UP000095087">
    <property type="component" value="Unassembled WGS sequence"/>
</dbReference>
<reference evidence="10 11" key="1">
    <citation type="submission" date="2016-07" db="EMBL/GenBank/DDBJ databases">
        <title>Draft genome sequence of Methyloligella halotolerans C2T (VKM B-2706T=CCUG 61687T=DSM 25045T), a halotolerant polyhydroxybutyrate accumulating methylotroph.</title>
        <authorList>
            <person name="Vasilenko O.V."/>
            <person name="Doronina N.V."/>
            <person name="Poroshina M.N."/>
            <person name="Tarlachkov S.V."/>
            <person name="Trotsenko Y.A."/>
        </authorList>
    </citation>
    <scope>NUCLEOTIDE SEQUENCE [LARGE SCALE GENOMIC DNA]</scope>
    <source>
        <strain evidence="10 11">VKM B-2706</strain>
    </source>
</reference>
<evidence type="ECO:0000256" key="8">
    <source>
        <dbReference type="ARBA" id="ARBA00066766"/>
    </source>
</evidence>
<keyword evidence="1 9" id="KW-0479">Metal-binding</keyword>
<evidence type="ECO:0000256" key="3">
    <source>
        <dbReference type="ARBA" id="ARBA00022801"/>
    </source>
</evidence>
<dbReference type="FunFam" id="1.10.340.30:FF:000009">
    <property type="entry name" value="DNA-3-methyladenine glycosylase I"/>
    <property type="match status" value="1"/>
</dbReference>
<proteinExistence type="predicted"/>
<comment type="function">
    <text evidence="7">Hydrolysis of the deoxyribose N-glycosidic bond to excise 3-methyladenine from the damaged DNA polymer formed by alkylation lesions.</text>
</comment>
<dbReference type="InterPro" id="IPR052891">
    <property type="entry name" value="DNA-3mA_glycosylase"/>
</dbReference>
<feature type="binding site" evidence="9">
    <location>
        <position position="26"/>
    </location>
    <ligand>
        <name>Zn(2+)</name>
        <dbReference type="ChEBI" id="CHEBI:29105"/>
    </ligand>
</feature>
<evidence type="ECO:0000313" key="10">
    <source>
        <dbReference type="EMBL" id="ODA67297.1"/>
    </source>
</evidence>
<comment type="caution">
    <text evidence="10">The sequence shown here is derived from an EMBL/GenBank/DDBJ whole genome shotgun (WGS) entry which is preliminary data.</text>
</comment>
<dbReference type="Pfam" id="PF03352">
    <property type="entry name" value="Adenine_glyco"/>
    <property type="match status" value="1"/>
</dbReference>
<keyword evidence="3 10" id="KW-0378">Hydrolase</keyword>
<evidence type="ECO:0000256" key="9">
    <source>
        <dbReference type="PIRSR" id="PIRSR604597-1"/>
    </source>
</evidence>
<dbReference type="EC" id="3.2.2.20" evidence="8"/>
<feature type="binding site" evidence="9">
    <location>
        <position position="183"/>
    </location>
    <ligand>
        <name>Zn(2+)</name>
        <dbReference type="ChEBI" id="CHEBI:29105"/>
    </ligand>
</feature>
<evidence type="ECO:0000256" key="6">
    <source>
        <dbReference type="ARBA" id="ARBA00052558"/>
    </source>
</evidence>
<keyword evidence="4 9" id="KW-0862">Zinc</keyword>
<organism evidence="10 11">
    <name type="scientific">Methyloligella halotolerans</name>
    <dbReference type="NCBI Taxonomy" id="1177755"/>
    <lineage>
        <taxon>Bacteria</taxon>
        <taxon>Pseudomonadati</taxon>
        <taxon>Pseudomonadota</taxon>
        <taxon>Alphaproteobacteria</taxon>
        <taxon>Hyphomicrobiales</taxon>
        <taxon>Hyphomicrobiaceae</taxon>
        <taxon>Methyloligella</taxon>
    </lineage>
</organism>